<organism evidence="3 4">
    <name type="scientific">Actinotignum urinale</name>
    <dbReference type="NCBI Taxonomy" id="190146"/>
    <lineage>
        <taxon>Bacteria</taxon>
        <taxon>Bacillati</taxon>
        <taxon>Actinomycetota</taxon>
        <taxon>Actinomycetes</taxon>
        <taxon>Actinomycetales</taxon>
        <taxon>Actinomycetaceae</taxon>
        <taxon>Actinotignum</taxon>
    </lineage>
</organism>
<protein>
    <submittedName>
        <fullName evidence="3">DUF2304 domain-containing protein</fullName>
    </submittedName>
</protein>
<comment type="caution">
    <text evidence="3">The sequence shown here is derived from an EMBL/GenBank/DDBJ whole genome shotgun (WGS) entry which is preliminary data.</text>
</comment>
<keyword evidence="4" id="KW-1185">Reference proteome</keyword>
<dbReference type="RefSeq" id="WP_320755078.1">
    <property type="nucleotide sequence ID" value="NZ_JAWNGA010000004.1"/>
</dbReference>
<keyword evidence="2" id="KW-0812">Transmembrane</keyword>
<evidence type="ECO:0000313" key="3">
    <source>
        <dbReference type="EMBL" id="MDY5132816.1"/>
    </source>
</evidence>
<dbReference type="Pfam" id="PF10066">
    <property type="entry name" value="DUF2304"/>
    <property type="match status" value="1"/>
</dbReference>
<feature type="transmembrane region" description="Helical" evidence="2">
    <location>
        <begin position="70"/>
        <end position="90"/>
    </location>
</feature>
<gene>
    <name evidence="3" type="ORF">R6G86_03530</name>
</gene>
<name>A0ABU5G629_9ACTO</name>
<reference evidence="3 4" key="1">
    <citation type="submission" date="2023-10" db="EMBL/GenBank/DDBJ databases">
        <title>Whole Genome based description of the genera Actinobaculum and Actinotignum reveals a complex phylogenetic relationship within the species included in the genus Actinotignum.</title>
        <authorList>
            <person name="Jensen C.S."/>
            <person name="Dargis R."/>
            <person name="Kemp M."/>
            <person name="Christensen J.J."/>
        </authorList>
    </citation>
    <scope>NUCLEOTIDE SEQUENCE [LARGE SCALE GENOMIC DNA]</scope>
    <source>
        <strain evidence="3 4">SLA_B974</strain>
    </source>
</reference>
<evidence type="ECO:0000256" key="2">
    <source>
        <dbReference type="SAM" id="Phobius"/>
    </source>
</evidence>
<evidence type="ECO:0000313" key="4">
    <source>
        <dbReference type="Proteomes" id="UP001275049"/>
    </source>
</evidence>
<sequence>MTYIIYRSLPIIASIFFLIFLFLLLRSRKMKQTYVYIWFVIGLALMFISIWPASVFYTAWGLGFEKASNFILVCACVVLLLVSIQLSTSVSKLEEDRRKIVEEIAILEARVHELEKEKIQEDGLPEQHFG</sequence>
<keyword evidence="1" id="KW-0175">Coiled coil</keyword>
<dbReference type="EMBL" id="JAWNGA010000004">
    <property type="protein sequence ID" value="MDY5132816.1"/>
    <property type="molecule type" value="Genomic_DNA"/>
</dbReference>
<dbReference type="Proteomes" id="UP001275049">
    <property type="component" value="Unassembled WGS sequence"/>
</dbReference>
<keyword evidence="2" id="KW-1133">Transmembrane helix</keyword>
<dbReference type="InterPro" id="IPR019277">
    <property type="entry name" value="DUF2304"/>
</dbReference>
<proteinExistence type="predicted"/>
<feature type="coiled-coil region" evidence="1">
    <location>
        <begin position="90"/>
        <end position="117"/>
    </location>
</feature>
<accession>A0ABU5G629</accession>
<feature type="transmembrane region" description="Helical" evidence="2">
    <location>
        <begin position="37"/>
        <end position="58"/>
    </location>
</feature>
<evidence type="ECO:0000256" key="1">
    <source>
        <dbReference type="SAM" id="Coils"/>
    </source>
</evidence>
<feature type="transmembrane region" description="Helical" evidence="2">
    <location>
        <begin position="6"/>
        <end position="25"/>
    </location>
</feature>
<keyword evidence="2" id="KW-0472">Membrane</keyword>